<dbReference type="InterPro" id="IPR050410">
    <property type="entry name" value="CCR4/nocturin_mRNA_transcr"/>
</dbReference>
<dbReference type="Pfam" id="PF03372">
    <property type="entry name" value="Exo_endo_phos"/>
    <property type="match status" value="1"/>
</dbReference>
<keyword evidence="3" id="KW-1185">Reference proteome</keyword>
<dbReference type="InterPro" id="IPR005135">
    <property type="entry name" value="Endo/exonuclease/phosphatase"/>
</dbReference>
<dbReference type="SUPFAM" id="SSF56219">
    <property type="entry name" value="DNase I-like"/>
    <property type="match status" value="1"/>
</dbReference>
<organism evidence="2 3">
    <name type="scientific">Thermobacillus xylanilyticus</name>
    <dbReference type="NCBI Taxonomy" id="76633"/>
    <lineage>
        <taxon>Bacteria</taxon>
        <taxon>Bacillati</taxon>
        <taxon>Bacillota</taxon>
        <taxon>Bacilli</taxon>
        <taxon>Bacillales</taxon>
        <taxon>Paenibacillaceae</taxon>
        <taxon>Thermobacillus</taxon>
    </lineage>
</organism>
<name>A0ABN7RFW1_THEXY</name>
<dbReference type="InterPro" id="IPR036691">
    <property type="entry name" value="Endo/exonu/phosph_ase_sf"/>
</dbReference>
<dbReference type="RefSeq" id="WP_213483022.1">
    <property type="nucleotide sequence ID" value="NZ_CAJRAY010000001.1"/>
</dbReference>
<evidence type="ECO:0000313" key="3">
    <source>
        <dbReference type="Proteomes" id="UP000681526"/>
    </source>
</evidence>
<comment type="caution">
    <text evidence="2">The sequence shown here is derived from an EMBL/GenBank/DDBJ whole genome shotgun (WGS) entry which is preliminary data.</text>
</comment>
<dbReference type="CDD" id="cd09083">
    <property type="entry name" value="EEP-1"/>
    <property type="match status" value="1"/>
</dbReference>
<protein>
    <submittedName>
        <fullName evidence="2">Endonuclease/exonuclease/phosphatase</fullName>
    </submittedName>
</protein>
<proteinExistence type="predicted"/>
<keyword evidence="2" id="KW-0255">Endonuclease</keyword>
<accession>A0ABN7RFW1</accession>
<evidence type="ECO:0000259" key="1">
    <source>
        <dbReference type="Pfam" id="PF03372"/>
    </source>
</evidence>
<dbReference type="GO" id="GO:0004519">
    <property type="term" value="F:endonuclease activity"/>
    <property type="evidence" value="ECO:0007669"/>
    <property type="project" value="UniProtKB-KW"/>
</dbReference>
<dbReference type="Gene3D" id="3.60.10.10">
    <property type="entry name" value="Endonuclease/exonuclease/phosphatase"/>
    <property type="match status" value="1"/>
</dbReference>
<feature type="domain" description="Endonuclease/exonuclease/phosphatase" evidence="1">
    <location>
        <begin position="6"/>
        <end position="248"/>
    </location>
</feature>
<dbReference type="EMBL" id="CAJRAY010000001">
    <property type="protein sequence ID" value="CAG5076230.1"/>
    <property type="molecule type" value="Genomic_DNA"/>
</dbReference>
<dbReference type="PANTHER" id="PTHR12121:SF36">
    <property type="entry name" value="ENDONUCLEASE_EXONUCLEASE_PHOSPHATASE DOMAIN-CONTAINING PROTEIN"/>
    <property type="match status" value="1"/>
</dbReference>
<gene>
    <name evidence="2" type="primary">txxe369</name>
    <name evidence="2" type="ORF">TXXE_00420</name>
</gene>
<keyword evidence="2" id="KW-0540">Nuclease</keyword>
<keyword evidence="2" id="KW-0378">Hydrolase</keyword>
<evidence type="ECO:0000313" key="2">
    <source>
        <dbReference type="EMBL" id="CAG5076230.1"/>
    </source>
</evidence>
<dbReference type="Proteomes" id="UP000681526">
    <property type="component" value="Unassembled WGS sequence"/>
</dbReference>
<sequence>MQLKIMSFNLRVNVASDGDNAWPNRTKAVAETIKKHDPDIIGVQEGLHGMLADLEPLLPEYTWVGEGRDGGTEGEYTAIFYKKSKWEMVRSGNFSLSENPEQLGVMSWNTSHTRMCTWAAFKSSAGDQFAMFNTHLDHVSEEAQRKGMQLIRERMRNLREQTGLPIALTGDFNVTPEHAAVTGLVQEGYQSVYSVLQAANRDVGGTVHHFKGGDTGETIDYIFLTPDWQVQSVVIDRGLYEGRYPSDHYPVIAEVSLK</sequence>
<dbReference type="PANTHER" id="PTHR12121">
    <property type="entry name" value="CARBON CATABOLITE REPRESSOR PROTEIN 4"/>
    <property type="match status" value="1"/>
</dbReference>
<reference evidence="2 3" key="1">
    <citation type="submission" date="2021-04" db="EMBL/GenBank/DDBJ databases">
        <authorList>
            <person name="Rakotoarivonina H."/>
        </authorList>
    </citation>
    <scope>NUCLEOTIDE SEQUENCE [LARGE SCALE GENOMIC DNA]</scope>
    <source>
        <strain evidence="2 3">XE</strain>
    </source>
</reference>